<dbReference type="Pfam" id="PF03941">
    <property type="entry name" value="INCENP_ARK-bind"/>
    <property type="match status" value="1"/>
</dbReference>
<dbReference type="RefSeq" id="XP_043051294.1">
    <property type="nucleotide sequence ID" value="XM_043192906.1"/>
</dbReference>
<comment type="subcellular location">
    <subcellularLocation>
        <location evidence="2">Cytoplasm</location>
        <location evidence="2">Cytoskeleton</location>
        <location evidence="2">Spindle</location>
    </subcellularLocation>
    <subcellularLocation>
        <location evidence="1">Nucleus</location>
    </subcellularLocation>
</comment>
<reference evidence="9" key="1">
    <citation type="submission" date="2021-03" db="EMBL/GenBank/DDBJ databases">
        <authorList>
            <person name="Palmer J.M."/>
        </authorList>
    </citation>
    <scope>NUCLEOTIDE SEQUENCE</scope>
    <source>
        <strain evidence="9">ARV_011</strain>
    </source>
</reference>
<feature type="compositionally biased region" description="Basic and acidic residues" evidence="7">
    <location>
        <begin position="699"/>
        <end position="708"/>
    </location>
</feature>
<dbReference type="GeneID" id="66115506"/>
<dbReference type="InterPro" id="IPR005635">
    <property type="entry name" value="Inner_centromere_prot_ARK-bd"/>
</dbReference>
<evidence type="ECO:0000256" key="1">
    <source>
        <dbReference type="ARBA" id="ARBA00004123"/>
    </source>
</evidence>
<feature type="region of interest" description="Disordered" evidence="7">
    <location>
        <begin position="300"/>
        <end position="342"/>
    </location>
</feature>
<dbReference type="Proteomes" id="UP000790833">
    <property type="component" value="Unassembled WGS sequence"/>
</dbReference>
<evidence type="ECO:0000256" key="5">
    <source>
        <dbReference type="ARBA" id="ARBA00023212"/>
    </source>
</evidence>
<organism evidence="9 10">
    <name type="scientific">Scheffersomyces spartinae</name>
    <dbReference type="NCBI Taxonomy" id="45513"/>
    <lineage>
        <taxon>Eukaryota</taxon>
        <taxon>Fungi</taxon>
        <taxon>Dikarya</taxon>
        <taxon>Ascomycota</taxon>
        <taxon>Saccharomycotina</taxon>
        <taxon>Pichiomycetes</taxon>
        <taxon>Debaryomycetaceae</taxon>
        <taxon>Scheffersomyces</taxon>
    </lineage>
</organism>
<comment type="similarity">
    <text evidence="3">Belongs to the INCENP family.</text>
</comment>
<sequence length="715" mass="78912">MSKRNRAPAGTGMYIAGELEYACVEKAIQGERVVQLYDLQIGALNETMGSLMKLISDGTVTQFMGNIQTQKRSIEREIELRSSISDFTFASPRGAVAPQLDQPEMIPLPLKIVANHNHNHNHRQTADPFLSPPKASATLTPKQPYRSTLSDSFASRSITIPVDSVNRVSLLTSTKPDSLPSSTFPNPDSSIEAIQLNIRESMKRRLTIKANDVTSNVIVAPKASNMKTPSRSSLFMKLPSKTPILDGVSWKSNKGSLKSRKVAERLEAEIAQQDLNLSPVVVPRVISKTNLEEMKVPPKLINGGEKNVFSSNNPKLRLSTVPTLNPQSSSTPKESNGNSSSSPVLIMKSEKVEHKVSRSTTQSQSLALLSERTIVNDDQKQNASKDGGNNNISHISPPKKSPGRIIKSPHKTSSKLSTFTSPTKSSTLKTKKPEIKRHPHIKTTNRLLNTELKTDLPPSILTLKPLVLPPREEYPSTVRKSRHEFEVLLRGNLALESNGGIPQLTKETTTDGSTPLKITRPPSYSYSSAKEYGPNKKVEDLLHAGRLQPGHGDGGGGKELSSNRQPRPLKGNAVPLPEAARGRVTTISRITRTPHRLLGNGGAGGQEAPKTPLHKRYKRETNTTAVLPDFGSDDEEVQKSDVLKEWATEKNLKAMISEQQLVNPTTIFGEIPEFDIDEVFQTYESRARARKSPMQWSTVERRKDEKRYARQMGYQ</sequence>
<keyword evidence="4" id="KW-0963">Cytoplasm</keyword>
<evidence type="ECO:0000313" key="9">
    <source>
        <dbReference type="EMBL" id="KAG7195749.1"/>
    </source>
</evidence>
<name>A0A9P7VD97_9ASCO</name>
<feature type="compositionally biased region" description="Polar residues" evidence="7">
    <location>
        <begin position="381"/>
        <end position="394"/>
    </location>
</feature>
<keyword evidence="6" id="KW-0539">Nucleus</keyword>
<proteinExistence type="inferred from homology"/>
<gene>
    <name evidence="9" type="ORF">KQ657_002132</name>
</gene>
<feature type="region of interest" description="Disordered" evidence="7">
    <location>
        <begin position="690"/>
        <end position="715"/>
    </location>
</feature>
<keyword evidence="5" id="KW-0206">Cytoskeleton</keyword>
<evidence type="ECO:0000259" key="8">
    <source>
        <dbReference type="Pfam" id="PF03941"/>
    </source>
</evidence>
<feature type="region of interest" description="Disordered" evidence="7">
    <location>
        <begin position="497"/>
        <end position="532"/>
    </location>
</feature>
<evidence type="ECO:0000256" key="2">
    <source>
        <dbReference type="ARBA" id="ARBA00004186"/>
    </source>
</evidence>
<feature type="region of interest" description="Disordered" evidence="7">
    <location>
        <begin position="545"/>
        <end position="575"/>
    </location>
</feature>
<feature type="domain" description="Inner centromere protein ARK-binding" evidence="8">
    <location>
        <begin position="631"/>
        <end position="680"/>
    </location>
</feature>
<feature type="region of interest" description="Disordered" evidence="7">
    <location>
        <begin position="370"/>
        <end position="432"/>
    </location>
</feature>
<feature type="region of interest" description="Disordered" evidence="7">
    <location>
        <begin position="120"/>
        <end position="144"/>
    </location>
</feature>
<evidence type="ECO:0000256" key="4">
    <source>
        <dbReference type="ARBA" id="ARBA00022490"/>
    </source>
</evidence>
<dbReference type="GO" id="GO:0005634">
    <property type="term" value="C:nucleus"/>
    <property type="evidence" value="ECO:0007669"/>
    <property type="project" value="UniProtKB-SubCell"/>
</dbReference>
<evidence type="ECO:0000256" key="7">
    <source>
        <dbReference type="SAM" id="MobiDB-lite"/>
    </source>
</evidence>
<accession>A0A9P7VD97</accession>
<dbReference type="AlphaFoldDB" id="A0A9P7VD97"/>
<keyword evidence="10" id="KW-1185">Reference proteome</keyword>
<evidence type="ECO:0000313" key="10">
    <source>
        <dbReference type="Proteomes" id="UP000790833"/>
    </source>
</evidence>
<dbReference type="GO" id="GO:0005819">
    <property type="term" value="C:spindle"/>
    <property type="evidence" value="ECO:0007669"/>
    <property type="project" value="UniProtKB-SubCell"/>
</dbReference>
<feature type="compositionally biased region" description="Low complexity" evidence="7">
    <location>
        <begin position="414"/>
        <end position="428"/>
    </location>
</feature>
<evidence type="ECO:0000256" key="6">
    <source>
        <dbReference type="ARBA" id="ARBA00023242"/>
    </source>
</evidence>
<protein>
    <recommendedName>
        <fullName evidence="8">Inner centromere protein ARK-binding domain-containing protein</fullName>
    </recommendedName>
</protein>
<dbReference type="EMBL" id="JAHMUF010000002">
    <property type="protein sequence ID" value="KAG7195749.1"/>
    <property type="molecule type" value="Genomic_DNA"/>
</dbReference>
<feature type="compositionally biased region" description="Polar residues" evidence="7">
    <location>
        <begin position="308"/>
        <end position="342"/>
    </location>
</feature>
<comment type="caution">
    <text evidence="9">The sequence shown here is derived from an EMBL/GenBank/DDBJ whole genome shotgun (WGS) entry which is preliminary data.</text>
</comment>
<evidence type="ECO:0000256" key="3">
    <source>
        <dbReference type="ARBA" id="ARBA00010042"/>
    </source>
</evidence>
<dbReference type="OrthoDB" id="6123at2759"/>